<evidence type="ECO:0000313" key="2">
    <source>
        <dbReference type="Proteomes" id="UP000308836"/>
    </source>
</evidence>
<dbReference type="EMBL" id="SRYG01000010">
    <property type="protein sequence ID" value="TGY66056.1"/>
    <property type="molecule type" value="Genomic_DNA"/>
</dbReference>
<reference evidence="1" key="1">
    <citation type="submission" date="2019-04" db="EMBL/GenBank/DDBJ databases">
        <title>Microbes associate with the intestines of laboratory mice.</title>
        <authorList>
            <person name="Navarre W."/>
            <person name="Wong E."/>
            <person name="Huang K."/>
            <person name="Tropini C."/>
            <person name="Ng K."/>
            <person name="Yu B."/>
        </authorList>
    </citation>
    <scope>NUCLEOTIDE SEQUENCE</scope>
    <source>
        <strain evidence="1">NM09_H32</strain>
    </source>
</reference>
<dbReference type="Proteomes" id="UP000308836">
    <property type="component" value="Unassembled WGS sequence"/>
</dbReference>
<comment type="caution">
    <text evidence="1">The sequence shown here is derived from an EMBL/GenBank/DDBJ whole genome shotgun (WGS) entry which is preliminary data.</text>
</comment>
<name>A0AC61R7C0_9FIRM</name>
<organism evidence="1 2">
    <name type="scientific">Dubosiella muris</name>
    <dbReference type="NCBI Taxonomy" id="3038133"/>
    <lineage>
        <taxon>Bacteria</taxon>
        <taxon>Bacillati</taxon>
        <taxon>Bacillota</taxon>
        <taxon>Erysipelotrichia</taxon>
        <taxon>Erysipelotrichales</taxon>
        <taxon>Erysipelotrichaceae</taxon>
        <taxon>Dubosiella</taxon>
    </lineage>
</organism>
<accession>A0AC61R7C0</accession>
<keyword evidence="2" id="KW-1185">Reference proteome</keyword>
<protein>
    <submittedName>
        <fullName evidence="1">Uncharacterized protein</fullName>
    </submittedName>
</protein>
<evidence type="ECO:0000313" key="1">
    <source>
        <dbReference type="EMBL" id="TGY66056.1"/>
    </source>
</evidence>
<gene>
    <name evidence="1" type="ORF">E5336_06095</name>
</gene>
<proteinExistence type="predicted"/>
<sequence>MPNNYELQVCEDSYSVFVDEVQYFLSQENGNDLPLIQTQKQSLLMKINLEEMLKNLLNCTKLLDVVYCSVAGIGTLPGRVSQLQTSLLQTVSDSELTMNSFVRSTSKVLSDLSEVYPCLGDGDYQSAVSILQSVKNVAKAMENAAIEIRDAFQARCDETASILQDAFHSNQEFLDHRDQTTEELTEMNAELEALEVLKTILETQVETMNEEYKALEKKEEQAADRAFGLELTGAILGGLGELVTTVLPIKDLVGGITPEPSAEATSTPDPVDDSQIAQNEEVRKSKQKKDDLETREKQLDQDIEALKKELSDPSITDLEKKRQTLKEKETEREQLEQDIKTQEKTIEKVSGALKAAGSSFTTAASHEQTSVEAYNKRLEELARLRHEMAQQDAENKAKIAKYKAKIASSIDHKKDLDLTIQSLTMAIGSMRRIVTILNETILFWKGVVVCCETLADSELAAKIEEAEQTESKTEKRFYEKRLFIKPFLLYFIQWQALRLISNEYVDSMDTVRKSLAEAMAEKEGTREEQWNKAAAKAQTLDV</sequence>